<dbReference type="AlphaFoldDB" id="A0A6A2WI72"/>
<proteinExistence type="predicted"/>
<evidence type="ECO:0000256" key="1">
    <source>
        <dbReference type="SAM" id="Phobius"/>
    </source>
</evidence>
<keyword evidence="1" id="KW-0812">Transmembrane</keyword>
<organism evidence="2 3">
    <name type="scientific">Hibiscus syriacus</name>
    <name type="common">Rose of Sharon</name>
    <dbReference type="NCBI Taxonomy" id="106335"/>
    <lineage>
        <taxon>Eukaryota</taxon>
        <taxon>Viridiplantae</taxon>
        <taxon>Streptophyta</taxon>
        <taxon>Embryophyta</taxon>
        <taxon>Tracheophyta</taxon>
        <taxon>Spermatophyta</taxon>
        <taxon>Magnoliopsida</taxon>
        <taxon>eudicotyledons</taxon>
        <taxon>Gunneridae</taxon>
        <taxon>Pentapetalae</taxon>
        <taxon>rosids</taxon>
        <taxon>malvids</taxon>
        <taxon>Malvales</taxon>
        <taxon>Malvaceae</taxon>
        <taxon>Malvoideae</taxon>
        <taxon>Hibiscus</taxon>
    </lineage>
</organism>
<name>A0A6A2WI72_HIBSY</name>
<keyword evidence="1" id="KW-1133">Transmembrane helix</keyword>
<keyword evidence="1" id="KW-0472">Membrane</keyword>
<sequence>MMLCYWHNGVRLHQSLRLFVAGEDSGPPGIHGRRDFVFVLSSNWALGHVHAMCSHFILQCETFGLVLQPFLSYATGEHLVDVTEVFLLLRREKNLRRLKLAYLTILLFLDVLWMIRSAIEDQDDDEDYGADSFLD</sequence>
<feature type="transmembrane region" description="Helical" evidence="1">
    <location>
        <begin position="100"/>
        <end position="119"/>
    </location>
</feature>
<dbReference type="Proteomes" id="UP000436088">
    <property type="component" value="Unassembled WGS sequence"/>
</dbReference>
<accession>A0A6A2WI72</accession>
<protein>
    <submittedName>
        <fullName evidence="2">Uncharacterized protein</fullName>
    </submittedName>
</protein>
<reference evidence="2" key="1">
    <citation type="submission" date="2019-09" db="EMBL/GenBank/DDBJ databases">
        <title>Draft genome information of white flower Hibiscus syriacus.</title>
        <authorList>
            <person name="Kim Y.-M."/>
        </authorList>
    </citation>
    <scope>NUCLEOTIDE SEQUENCE [LARGE SCALE GENOMIC DNA]</scope>
    <source>
        <strain evidence="2">YM2019G1</strain>
    </source>
</reference>
<gene>
    <name evidence="2" type="ORF">F3Y22_tig00116971pilonHSYRG00658</name>
</gene>
<keyword evidence="3" id="KW-1185">Reference proteome</keyword>
<dbReference type="EMBL" id="VEPZ02001744">
    <property type="protein sequence ID" value="KAE8658498.1"/>
    <property type="molecule type" value="Genomic_DNA"/>
</dbReference>
<evidence type="ECO:0000313" key="2">
    <source>
        <dbReference type="EMBL" id="KAE8658498.1"/>
    </source>
</evidence>
<evidence type="ECO:0000313" key="3">
    <source>
        <dbReference type="Proteomes" id="UP000436088"/>
    </source>
</evidence>
<comment type="caution">
    <text evidence="2">The sequence shown here is derived from an EMBL/GenBank/DDBJ whole genome shotgun (WGS) entry which is preliminary data.</text>
</comment>